<keyword evidence="1" id="KW-1133">Transmembrane helix</keyword>
<gene>
    <name evidence="2" type="ORF">BTMF_LOCUS5687</name>
</gene>
<dbReference type="EMBL" id="UZAG01006309">
    <property type="protein sequence ID" value="VDO18370.1"/>
    <property type="molecule type" value="Genomic_DNA"/>
</dbReference>
<evidence type="ECO:0000313" key="3">
    <source>
        <dbReference type="Proteomes" id="UP000280834"/>
    </source>
</evidence>
<name>A0A0R3QJ55_9BILA</name>
<reference evidence="2 3" key="2">
    <citation type="submission" date="2018-11" db="EMBL/GenBank/DDBJ databases">
        <authorList>
            <consortium name="Pathogen Informatics"/>
        </authorList>
    </citation>
    <scope>NUCLEOTIDE SEQUENCE [LARGE SCALE GENOMIC DNA]</scope>
</reference>
<accession>A0A0R3QJ55</accession>
<evidence type="ECO:0000313" key="4">
    <source>
        <dbReference type="WBParaSite" id="BTMF_0000645201-mRNA-1"/>
    </source>
</evidence>
<evidence type="ECO:0000313" key="2">
    <source>
        <dbReference type="EMBL" id="VDO18370.1"/>
    </source>
</evidence>
<proteinExistence type="predicted"/>
<keyword evidence="3" id="KW-1185">Reference proteome</keyword>
<feature type="transmembrane region" description="Helical" evidence="1">
    <location>
        <begin position="42"/>
        <end position="60"/>
    </location>
</feature>
<keyword evidence="1" id="KW-0472">Membrane</keyword>
<dbReference type="WBParaSite" id="BTMF_0000645201-mRNA-1">
    <property type="protein sequence ID" value="BTMF_0000645201-mRNA-1"/>
    <property type="gene ID" value="BTMF_0000645201"/>
</dbReference>
<dbReference type="AlphaFoldDB" id="A0A0R3QJ55"/>
<evidence type="ECO:0000256" key="1">
    <source>
        <dbReference type="SAM" id="Phobius"/>
    </source>
</evidence>
<protein>
    <submittedName>
        <fullName evidence="4">CASP-like protein</fullName>
    </submittedName>
</protein>
<sequence length="87" mass="9696">QNYYGEGRGSHCSGTIKIPLQHTISTRKRANRTSLGGQWRRLLFAAGAALCAFLFAVLAVQTMRKAKRSTFFISLKHTKTCPIVLRS</sequence>
<reference evidence="4" key="1">
    <citation type="submission" date="2017-02" db="UniProtKB">
        <authorList>
            <consortium name="WormBaseParasite"/>
        </authorList>
    </citation>
    <scope>IDENTIFICATION</scope>
</reference>
<keyword evidence="1" id="KW-0812">Transmembrane</keyword>
<dbReference type="Proteomes" id="UP000280834">
    <property type="component" value="Unassembled WGS sequence"/>
</dbReference>
<organism evidence="4">
    <name type="scientific">Brugia timori</name>
    <dbReference type="NCBI Taxonomy" id="42155"/>
    <lineage>
        <taxon>Eukaryota</taxon>
        <taxon>Metazoa</taxon>
        <taxon>Ecdysozoa</taxon>
        <taxon>Nematoda</taxon>
        <taxon>Chromadorea</taxon>
        <taxon>Rhabditida</taxon>
        <taxon>Spirurina</taxon>
        <taxon>Spiruromorpha</taxon>
        <taxon>Filarioidea</taxon>
        <taxon>Onchocercidae</taxon>
        <taxon>Brugia</taxon>
    </lineage>
</organism>